<dbReference type="AlphaFoldDB" id="A0AAU9TBL0"/>
<dbReference type="InterPro" id="IPR001878">
    <property type="entry name" value="Znf_CCHC"/>
</dbReference>
<evidence type="ECO:0000256" key="1">
    <source>
        <dbReference type="PROSITE-ProRule" id="PRU00047"/>
    </source>
</evidence>
<dbReference type="PROSITE" id="PS50158">
    <property type="entry name" value="ZF_CCHC"/>
    <property type="match status" value="1"/>
</dbReference>
<comment type="caution">
    <text evidence="4">The sequence shown here is derived from an EMBL/GenBank/DDBJ whole genome shotgun (WGS) entry which is preliminary data.</text>
</comment>
<keyword evidence="1" id="KW-0863">Zinc-finger</keyword>
<dbReference type="SUPFAM" id="SSF57756">
    <property type="entry name" value="Retrovirus zinc finger-like domains"/>
    <property type="match status" value="1"/>
</dbReference>
<feature type="compositionally biased region" description="Polar residues" evidence="2">
    <location>
        <begin position="412"/>
        <end position="431"/>
    </location>
</feature>
<evidence type="ECO:0000313" key="4">
    <source>
        <dbReference type="EMBL" id="CAH2084481.1"/>
    </source>
</evidence>
<name>A0AAU9TBL0_EUPED</name>
<reference evidence="4" key="1">
    <citation type="submission" date="2022-03" db="EMBL/GenBank/DDBJ databases">
        <authorList>
            <person name="Tunstrom K."/>
        </authorList>
    </citation>
    <scope>NUCLEOTIDE SEQUENCE</scope>
</reference>
<feature type="region of interest" description="Disordered" evidence="2">
    <location>
        <begin position="409"/>
        <end position="431"/>
    </location>
</feature>
<accession>A0AAU9TBL0</accession>
<dbReference type="GO" id="GO:0003676">
    <property type="term" value="F:nucleic acid binding"/>
    <property type="evidence" value="ECO:0007669"/>
    <property type="project" value="InterPro"/>
</dbReference>
<gene>
    <name evidence="4" type="ORF">EEDITHA_LOCUS1040</name>
</gene>
<protein>
    <recommendedName>
        <fullName evidence="3">CCHC-type domain-containing protein</fullName>
    </recommendedName>
</protein>
<feature type="compositionally biased region" description="Basic and acidic residues" evidence="2">
    <location>
        <begin position="18"/>
        <end position="40"/>
    </location>
</feature>
<evidence type="ECO:0000256" key="2">
    <source>
        <dbReference type="SAM" id="MobiDB-lite"/>
    </source>
</evidence>
<dbReference type="InterPro" id="IPR036875">
    <property type="entry name" value="Znf_CCHC_sf"/>
</dbReference>
<feature type="domain" description="CCHC-type" evidence="3">
    <location>
        <begin position="391"/>
        <end position="407"/>
    </location>
</feature>
<dbReference type="Proteomes" id="UP001153954">
    <property type="component" value="Unassembled WGS sequence"/>
</dbReference>
<dbReference type="EMBL" id="CAKOGL010000003">
    <property type="protein sequence ID" value="CAH2084481.1"/>
    <property type="molecule type" value="Genomic_DNA"/>
</dbReference>
<feature type="compositionally biased region" description="Low complexity" evidence="2">
    <location>
        <begin position="8"/>
        <end position="17"/>
    </location>
</feature>
<dbReference type="SMART" id="SM00343">
    <property type="entry name" value="ZnF_C2HC"/>
    <property type="match status" value="2"/>
</dbReference>
<feature type="compositionally biased region" description="Polar residues" evidence="2">
    <location>
        <begin position="463"/>
        <end position="478"/>
    </location>
</feature>
<keyword evidence="5" id="KW-1185">Reference proteome</keyword>
<proteinExistence type="predicted"/>
<organism evidence="4 5">
    <name type="scientific">Euphydryas editha</name>
    <name type="common">Edith's checkerspot</name>
    <dbReference type="NCBI Taxonomy" id="104508"/>
    <lineage>
        <taxon>Eukaryota</taxon>
        <taxon>Metazoa</taxon>
        <taxon>Ecdysozoa</taxon>
        <taxon>Arthropoda</taxon>
        <taxon>Hexapoda</taxon>
        <taxon>Insecta</taxon>
        <taxon>Pterygota</taxon>
        <taxon>Neoptera</taxon>
        <taxon>Endopterygota</taxon>
        <taxon>Lepidoptera</taxon>
        <taxon>Glossata</taxon>
        <taxon>Ditrysia</taxon>
        <taxon>Papilionoidea</taxon>
        <taxon>Nymphalidae</taxon>
        <taxon>Nymphalinae</taxon>
        <taxon>Euphydryas</taxon>
    </lineage>
</organism>
<dbReference type="GO" id="GO:0008270">
    <property type="term" value="F:zinc ion binding"/>
    <property type="evidence" value="ECO:0007669"/>
    <property type="project" value="UniProtKB-KW"/>
</dbReference>
<evidence type="ECO:0000313" key="5">
    <source>
        <dbReference type="Proteomes" id="UP001153954"/>
    </source>
</evidence>
<feature type="region of interest" description="Disordered" evidence="2">
    <location>
        <begin position="1"/>
        <end position="40"/>
    </location>
</feature>
<feature type="region of interest" description="Disordered" evidence="2">
    <location>
        <begin position="55"/>
        <end position="76"/>
    </location>
</feature>
<dbReference type="Gene3D" id="4.10.60.10">
    <property type="entry name" value="Zinc finger, CCHC-type"/>
    <property type="match status" value="1"/>
</dbReference>
<feature type="region of interest" description="Disordered" evidence="2">
    <location>
        <begin position="459"/>
        <end position="478"/>
    </location>
</feature>
<keyword evidence="1" id="KW-0479">Metal-binding</keyword>
<keyword evidence="1" id="KW-0862">Zinc</keyword>
<sequence length="478" mass="53902">MSERVSNRSRSGCNSNSRCDRRDSQGNRSREQSLSENDVLRLEMKAMMSRLKALENKTRASPLPGPSSGRALAHSRDCEDENLTSASVRARQASRQLRTPSCERGRSRVSVYRASHLRRQLSPLGRRPVSPLPLIQRNTTTCDRDHRRSSRLRSTIPPMQSTGLGERNEGLTSGSTQASVNDCIISAIRSISAVGKSSQHYYISSFDPNIHNFDDWCLEVDRAKTFNNWTDLECLSRIGNCLLGDAKSWLNEWVSSDRSWTNFKIEFKSLCPKVPDFAGILFEVMTKNSDNYSTYAEYVRRSLLRLRIVRGLSDELISAIIIRGITDPNIRASATNAKLLPNDLVEFFSIYVKPSTSNISKQSSSRLDLQNITIGKRPMEYSRKRNLSDVRCYSCGQLGHRQAVCSKRPRVEQSSDFSSNSERVKLSTPTFAPSRPEPCTYCRKPGHRVETCFAKKREEASNKESVNFCSESVQPGTS</sequence>
<evidence type="ECO:0000259" key="3">
    <source>
        <dbReference type="PROSITE" id="PS50158"/>
    </source>
</evidence>
<feature type="region of interest" description="Disordered" evidence="2">
    <location>
        <begin position="140"/>
        <end position="173"/>
    </location>
</feature>